<reference evidence="3 4" key="1">
    <citation type="journal article" date="2015" name="BMC Genomics">
        <title>Comparative genomics and metabolic profiling of the genus Lysobacter.</title>
        <authorList>
            <person name="de Bruijn I."/>
            <person name="Cheng X."/>
            <person name="de Jager V."/>
            <person name="Exposito R.G."/>
            <person name="Watrous J."/>
            <person name="Patel N."/>
            <person name="Postma J."/>
            <person name="Dorrestein P.C."/>
            <person name="Kobayashi D."/>
            <person name="Raaijmakers J.M."/>
        </authorList>
    </citation>
    <scope>NUCLEOTIDE SEQUENCE [LARGE SCALE GENOMIC DNA]</scope>
    <source>
        <strain evidence="3 4">76</strain>
    </source>
</reference>
<evidence type="ECO:0000259" key="2">
    <source>
        <dbReference type="Pfam" id="PF07411"/>
    </source>
</evidence>
<dbReference type="EMBL" id="CP011129">
    <property type="protein sequence ID" value="ALN78655.1"/>
    <property type="molecule type" value="Genomic_DNA"/>
</dbReference>
<proteinExistence type="inferred from homology"/>
<evidence type="ECO:0000256" key="1">
    <source>
        <dbReference type="ARBA" id="ARBA00007576"/>
    </source>
</evidence>
<sequence length="80" mass="8662">MAGKPHFEVYREGMKPGGQRSLSNAFLAGSLTDGQWRWRLVGGNGEPMAHGESYPDKDSMMRTIVIIANLGGAEILEVNG</sequence>
<evidence type="ECO:0000313" key="4">
    <source>
        <dbReference type="Proteomes" id="UP000060787"/>
    </source>
</evidence>
<gene>
    <name evidence="3" type="ORF">LA76x_0494</name>
</gene>
<dbReference type="RefSeq" id="WP_057916423.1">
    <property type="nucleotide sequence ID" value="NZ_CP011129.1"/>
</dbReference>
<dbReference type="InterPro" id="IPR010879">
    <property type="entry name" value="DUF1508"/>
</dbReference>
<dbReference type="Proteomes" id="UP000060787">
    <property type="component" value="Chromosome"/>
</dbReference>
<dbReference type="OrthoDB" id="9802792at2"/>
<organism evidence="3 4">
    <name type="scientific">Lysobacter antibioticus</name>
    <dbReference type="NCBI Taxonomy" id="84531"/>
    <lineage>
        <taxon>Bacteria</taxon>
        <taxon>Pseudomonadati</taxon>
        <taxon>Pseudomonadota</taxon>
        <taxon>Gammaproteobacteria</taxon>
        <taxon>Lysobacterales</taxon>
        <taxon>Lysobacteraceae</taxon>
        <taxon>Lysobacter</taxon>
    </lineage>
</organism>
<name>A0A0S2F517_LYSAN</name>
<keyword evidence="4" id="KW-1185">Reference proteome</keyword>
<dbReference type="SUPFAM" id="SSF160113">
    <property type="entry name" value="YegP-like"/>
    <property type="match status" value="1"/>
</dbReference>
<dbReference type="AlphaFoldDB" id="A0A0S2F517"/>
<accession>A0A0S2F517</accession>
<dbReference type="PATRIC" id="fig|84531.7.peg.4323"/>
<protein>
    <recommendedName>
        <fullName evidence="2">DUF1508 domain-containing protein</fullName>
    </recommendedName>
</protein>
<dbReference type="KEGG" id="lab:LA76x_0494"/>
<dbReference type="InterPro" id="IPR036913">
    <property type="entry name" value="YegP-like_sf"/>
</dbReference>
<dbReference type="KEGG" id="laq:GLA29479_4423"/>
<dbReference type="Gene3D" id="3.30.160.160">
    <property type="entry name" value="YegP-like"/>
    <property type="match status" value="1"/>
</dbReference>
<comment type="similarity">
    <text evidence="1">Belongs to the UPF0339 family. Duplicated subfamily.</text>
</comment>
<dbReference type="Pfam" id="PF07411">
    <property type="entry name" value="DUF1508"/>
    <property type="match status" value="1"/>
</dbReference>
<feature type="domain" description="DUF1508" evidence="2">
    <location>
        <begin position="33"/>
        <end position="64"/>
    </location>
</feature>
<evidence type="ECO:0000313" key="3">
    <source>
        <dbReference type="EMBL" id="ALN78655.1"/>
    </source>
</evidence>